<dbReference type="InterPro" id="IPR022674">
    <property type="entry name" value="G6P_DH_NAD-bd"/>
</dbReference>
<dbReference type="PANTHER" id="PTHR23429:SF0">
    <property type="entry name" value="GLUCOSE-6-PHOSPHATE 1-DEHYDROGENASE"/>
    <property type="match status" value="1"/>
</dbReference>
<keyword evidence="4 7" id="KW-0521">NADP</keyword>
<keyword evidence="3 7" id="KW-0313">Glucose metabolism</keyword>
<dbReference type="HAMAP" id="MF_00966">
    <property type="entry name" value="G6PD"/>
    <property type="match status" value="1"/>
</dbReference>
<dbReference type="InterPro" id="IPR036291">
    <property type="entry name" value="NAD(P)-bd_dom_sf"/>
</dbReference>
<dbReference type="Pfam" id="PF02781">
    <property type="entry name" value="G6PD_C"/>
    <property type="match status" value="1"/>
</dbReference>
<name>A0ABX0Y8F1_9ACTN</name>
<dbReference type="SUPFAM" id="SSF51735">
    <property type="entry name" value="NAD(P)-binding Rossmann-fold domains"/>
    <property type="match status" value="1"/>
</dbReference>
<feature type="binding site" evidence="7">
    <location>
        <position position="350"/>
    </location>
    <ligand>
        <name>substrate</name>
    </ligand>
</feature>
<feature type="domain" description="Glucose-6-phosphate dehydrogenase NAD-binding" evidence="9">
    <location>
        <begin position="36"/>
        <end position="211"/>
    </location>
</feature>
<feature type="region of interest" description="Disordered" evidence="8">
    <location>
        <begin position="1"/>
        <end position="27"/>
    </location>
</feature>
<feature type="binding site" evidence="7">
    <location>
        <position position="240"/>
    </location>
    <ligand>
        <name>substrate</name>
    </ligand>
</feature>
<evidence type="ECO:0000256" key="5">
    <source>
        <dbReference type="ARBA" id="ARBA00023002"/>
    </source>
</evidence>
<evidence type="ECO:0000256" key="7">
    <source>
        <dbReference type="HAMAP-Rule" id="MF_00966"/>
    </source>
</evidence>
<comment type="catalytic activity">
    <reaction evidence="7">
        <text>D-glucose 6-phosphate + NADP(+) = 6-phospho-D-glucono-1,5-lactone + NADPH + H(+)</text>
        <dbReference type="Rhea" id="RHEA:15841"/>
        <dbReference type="ChEBI" id="CHEBI:15378"/>
        <dbReference type="ChEBI" id="CHEBI:57783"/>
        <dbReference type="ChEBI" id="CHEBI:57955"/>
        <dbReference type="ChEBI" id="CHEBI:58349"/>
        <dbReference type="ChEBI" id="CHEBI:61548"/>
        <dbReference type="EC" id="1.1.1.49"/>
    </reaction>
</comment>
<comment type="function">
    <text evidence="7">Catalyzes the oxidation of glucose 6-phosphate to 6-phosphogluconolactone.</text>
</comment>
<evidence type="ECO:0000259" key="9">
    <source>
        <dbReference type="Pfam" id="PF00479"/>
    </source>
</evidence>
<evidence type="ECO:0000313" key="12">
    <source>
        <dbReference type="Proteomes" id="UP000722989"/>
    </source>
</evidence>
<comment type="pathway">
    <text evidence="1 7">Carbohydrate degradation; pentose phosphate pathway; D-ribulose 5-phosphate from D-glucose 6-phosphate (oxidative stage): step 1/3.</text>
</comment>
<evidence type="ECO:0000259" key="10">
    <source>
        <dbReference type="Pfam" id="PF02781"/>
    </source>
</evidence>
<evidence type="ECO:0000256" key="1">
    <source>
        <dbReference type="ARBA" id="ARBA00004937"/>
    </source>
</evidence>
<feature type="active site" description="Proton acceptor" evidence="7">
    <location>
        <position position="264"/>
    </location>
</feature>
<dbReference type="InterPro" id="IPR001282">
    <property type="entry name" value="G6P_DH"/>
</dbReference>
<feature type="domain" description="Glucose-6-phosphate dehydrogenase C-terminal" evidence="10">
    <location>
        <begin position="213"/>
        <end position="491"/>
    </location>
</feature>
<evidence type="ECO:0000256" key="3">
    <source>
        <dbReference type="ARBA" id="ARBA00022526"/>
    </source>
</evidence>
<organism evidence="11 12">
    <name type="scientific">Planosporangium thailandense</name>
    <dbReference type="NCBI Taxonomy" id="765197"/>
    <lineage>
        <taxon>Bacteria</taxon>
        <taxon>Bacillati</taxon>
        <taxon>Actinomycetota</taxon>
        <taxon>Actinomycetes</taxon>
        <taxon>Micromonosporales</taxon>
        <taxon>Micromonosporaceae</taxon>
        <taxon>Planosporangium</taxon>
    </lineage>
</organism>
<evidence type="ECO:0000256" key="6">
    <source>
        <dbReference type="ARBA" id="ARBA00023277"/>
    </source>
</evidence>
<dbReference type="PIRSF" id="PIRSF000110">
    <property type="entry name" value="G6PD"/>
    <property type="match status" value="1"/>
</dbReference>
<evidence type="ECO:0000313" key="11">
    <source>
        <dbReference type="EMBL" id="NJC73688.1"/>
    </source>
</evidence>
<feature type="binding site" evidence="7">
    <location>
        <position position="355"/>
    </location>
    <ligand>
        <name>substrate</name>
    </ligand>
</feature>
<comment type="caution">
    <text evidence="7">Lacks conserved residue(s) required for the propagation of feature annotation.</text>
</comment>
<keyword evidence="6 7" id="KW-0119">Carbohydrate metabolism</keyword>
<dbReference type="InterPro" id="IPR019796">
    <property type="entry name" value="G6P_DH_AS"/>
</dbReference>
<dbReference type="Gene3D" id="3.40.50.720">
    <property type="entry name" value="NAD(P)-binding Rossmann-like Domain"/>
    <property type="match status" value="1"/>
</dbReference>
<feature type="binding site" evidence="7">
    <location>
        <position position="202"/>
    </location>
    <ligand>
        <name>substrate</name>
    </ligand>
</feature>
<dbReference type="PROSITE" id="PS00069">
    <property type="entry name" value="G6P_DEHYDROGENASE"/>
    <property type="match status" value="1"/>
</dbReference>
<dbReference type="Pfam" id="PF00479">
    <property type="entry name" value="G6PD_N"/>
    <property type="match status" value="1"/>
</dbReference>
<keyword evidence="12" id="KW-1185">Reference proteome</keyword>
<dbReference type="Gene3D" id="3.30.360.10">
    <property type="entry name" value="Dihydrodipicolinate Reductase, domain 2"/>
    <property type="match status" value="1"/>
</dbReference>
<dbReference type="EMBL" id="JAATVY010000034">
    <property type="protein sequence ID" value="NJC73688.1"/>
    <property type="molecule type" value="Genomic_DNA"/>
</dbReference>
<evidence type="ECO:0000256" key="8">
    <source>
        <dbReference type="SAM" id="MobiDB-lite"/>
    </source>
</evidence>
<gene>
    <name evidence="7 11" type="primary">zwf</name>
    <name evidence="11" type="ORF">HC031_28790</name>
</gene>
<feature type="binding site" evidence="7">
    <location>
        <begin position="39"/>
        <end position="46"/>
    </location>
    <ligand>
        <name>NADP(+)</name>
        <dbReference type="ChEBI" id="CHEBI:58349"/>
    </ligand>
</feature>
<dbReference type="PRINTS" id="PR00079">
    <property type="entry name" value="G6PDHDRGNASE"/>
</dbReference>
<keyword evidence="5 7" id="KW-0560">Oxidoreductase</keyword>
<dbReference type="PANTHER" id="PTHR23429">
    <property type="entry name" value="GLUCOSE-6-PHOSPHATE 1-DEHYDROGENASE G6PD"/>
    <property type="match status" value="1"/>
</dbReference>
<comment type="caution">
    <text evidence="11">The sequence shown here is derived from an EMBL/GenBank/DDBJ whole genome shotgun (WGS) entry which is preliminary data.</text>
</comment>
<reference evidence="11 12" key="1">
    <citation type="submission" date="2020-03" db="EMBL/GenBank/DDBJ databases">
        <title>WGS of the type strain of Planosporangium spp.</title>
        <authorList>
            <person name="Thawai C."/>
        </authorList>
    </citation>
    <scope>NUCLEOTIDE SEQUENCE [LARGE SCALE GENOMIC DNA]</scope>
    <source>
        <strain evidence="11 12">TBRC 5610</strain>
    </source>
</reference>
<evidence type="ECO:0000256" key="4">
    <source>
        <dbReference type="ARBA" id="ARBA00022857"/>
    </source>
</evidence>
<dbReference type="InterPro" id="IPR022675">
    <property type="entry name" value="G6P_DH_C"/>
</dbReference>
<feature type="binding site" evidence="7">
    <location>
        <position position="206"/>
    </location>
    <ligand>
        <name>substrate</name>
    </ligand>
</feature>
<sequence>MSVRPEARSSGTGTAATLQRPERRESTVPAEDHVIVLFGATGDLAKRMLLPGLFHLARAGLLPARNRIVGASLSVLTDDEFRRHAKEAVAEFGLAEPTGEAWQEFANSLSYSPVTPTDPRPLVDAVAAAEKTLGGRPRRLYHLAVPPAAFTPTIDMLADTGLARDAHIIVEKPFGTDLTSARALNETIHAAFDESQVFRIDHFLGKESVDNILALRFANGLFEPIWNRDHISHVQIDVPETIGIEGRAAFFEPTGTFRDMIVTHLFQVLGFVAMEPPTSLAAKHLRDEKTKVFEAIPSLDPTRVVRGQYHGYRDEPGVDPQSQTETFIAARVEVDNWRWSGVPFYLRSGKSLGQKRRVVTLGFKEPSLRMFALDPDNPTVQPSNKLVIDFDDPGWIRAHFLAKEPGAAMRLGEATMTFRYADSFCVQHQLAGYERLILDAMLGDQSLFTRADGIERLWEVSTPLLEDPPPVEQYTPGSWGPDSVDRLISPHHWYLPESP</sequence>
<dbReference type="SUPFAM" id="SSF55347">
    <property type="entry name" value="Glyceraldehyde-3-phosphate dehydrogenase-like, C-terminal domain"/>
    <property type="match status" value="1"/>
</dbReference>
<dbReference type="EC" id="1.1.1.49" evidence="7"/>
<dbReference type="NCBIfam" id="TIGR00871">
    <property type="entry name" value="zwf"/>
    <property type="match status" value="1"/>
</dbReference>
<evidence type="ECO:0000256" key="2">
    <source>
        <dbReference type="ARBA" id="ARBA00009975"/>
    </source>
</evidence>
<comment type="similarity">
    <text evidence="2 7">Belongs to the glucose-6-phosphate dehydrogenase family.</text>
</comment>
<accession>A0ABX0Y8F1</accession>
<feature type="binding site" evidence="7">
    <location>
        <position position="172"/>
    </location>
    <ligand>
        <name>NADP(+)</name>
        <dbReference type="ChEBI" id="CHEBI:58349"/>
    </ligand>
</feature>
<feature type="binding site" evidence="7">
    <location>
        <position position="259"/>
    </location>
    <ligand>
        <name>substrate</name>
    </ligand>
</feature>
<proteinExistence type="inferred from homology"/>
<protein>
    <recommendedName>
        <fullName evidence="7">Glucose-6-phosphate 1-dehydrogenase</fullName>
        <shortName evidence="7">G6PD</shortName>
        <ecNumber evidence="7">1.1.1.49</ecNumber>
    </recommendedName>
</protein>
<dbReference type="Proteomes" id="UP000722989">
    <property type="component" value="Unassembled WGS sequence"/>
</dbReference>
<dbReference type="RefSeq" id="WP_167928591.1">
    <property type="nucleotide sequence ID" value="NZ_JAATVY010000034.1"/>
</dbReference>